<dbReference type="Gene3D" id="3.40.50.300">
    <property type="entry name" value="P-loop containing nucleotide triphosphate hydrolases"/>
    <property type="match status" value="1"/>
</dbReference>
<dbReference type="SUPFAM" id="SSF52540">
    <property type="entry name" value="P-loop containing nucleoside triphosphate hydrolases"/>
    <property type="match status" value="1"/>
</dbReference>
<evidence type="ECO:0000313" key="6">
    <source>
        <dbReference type="Proteomes" id="UP000051324"/>
    </source>
</evidence>
<keyword evidence="2 3" id="KW-0067">ATP-binding</keyword>
<dbReference type="EMBL" id="AZFT01000053">
    <property type="protein sequence ID" value="KRL83429.1"/>
    <property type="molecule type" value="Genomic_DNA"/>
</dbReference>
<comment type="caution">
    <text evidence="5">The sequence shown here is derived from an EMBL/GenBank/DDBJ whole genome shotgun (WGS) entry which is preliminary data.</text>
</comment>
<evidence type="ECO:0000256" key="2">
    <source>
        <dbReference type="ARBA" id="ARBA00022840"/>
    </source>
</evidence>
<dbReference type="eggNOG" id="COG1674">
    <property type="taxonomic scope" value="Bacteria"/>
</dbReference>
<dbReference type="Proteomes" id="UP000051324">
    <property type="component" value="Unassembled WGS sequence"/>
</dbReference>
<organism evidence="5 6">
    <name type="scientific">Ligilactobacillus apodemi DSM 16634 = JCM 16172</name>
    <dbReference type="NCBI Taxonomy" id="1423724"/>
    <lineage>
        <taxon>Bacteria</taxon>
        <taxon>Bacillati</taxon>
        <taxon>Bacillota</taxon>
        <taxon>Bacilli</taxon>
        <taxon>Lactobacillales</taxon>
        <taxon>Lactobacillaceae</taxon>
        <taxon>Ligilactobacillus</taxon>
    </lineage>
</organism>
<dbReference type="RefSeq" id="WP_025086547.1">
    <property type="nucleotide sequence ID" value="NZ_AZFT01000053.1"/>
</dbReference>
<dbReference type="OrthoDB" id="9807790at2"/>
<dbReference type="AlphaFoldDB" id="A0A0R1TXY5"/>
<evidence type="ECO:0000313" key="5">
    <source>
        <dbReference type="EMBL" id="KRL83429.1"/>
    </source>
</evidence>
<dbReference type="PANTHER" id="PTHR22683:SF1">
    <property type="entry name" value="TYPE VII SECRETION SYSTEM PROTEIN ESSC"/>
    <property type="match status" value="1"/>
</dbReference>
<dbReference type="PATRIC" id="fig|1423724.4.peg.718"/>
<dbReference type="InterPro" id="IPR002543">
    <property type="entry name" value="FtsK_dom"/>
</dbReference>
<evidence type="ECO:0000256" key="1">
    <source>
        <dbReference type="ARBA" id="ARBA00022741"/>
    </source>
</evidence>
<gene>
    <name evidence="5" type="ORF">FC32_GL000681</name>
</gene>
<dbReference type="InterPro" id="IPR027417">
    <property type="entry name" value="P-loop_NTPase"/>
</dbReference>
<sequence>MINHLGQAELLTTDLSAAEIVQAEYEENQTELEVVVDEIAQTTKENDLNLPTKPWLPDLLPQIVAPEVAWENEWQKPRRMVVPFGMLDIPEKQAQKELLFDLEKFTPAVLLGSSGYGKSTALQTLVLNLARYNSPTQVQFNLLDFGNNGLLPLRKLPHVADHVRLDEREKFFKMLQRILETLEKRKALFQEHGVVNLEQYEAMTKQTLAVIVNVIDAYDTIIEDERETVDSTINRILREGAALGVLLVMSSNQISAYRLGMRSNIAKTLLLYLVNNDDLIEVLGRKRLQIPPLPGRGQLEIDDTVDAFQTYQPISGDDSLSIVKNIVLLTEKMDAAWTGERPAPIPMLPLQFATDYLESCFEVSELLEQDELPLAFDIQTTALKGFVPSKHHFFTMIYGTEEQRQMLDDNLMFSLRKTKAKTILVDFEEQVYADSYAFFDEVYTAERTDTERLKLLLADYVKLAGSRKSGAHVFMYIPNLRLFFEKSGLTSDNFILTLKQAWRAGLYIIISDSINYLEKGFDLNVQEFRKNITAGVVTARVTDTDTLKAMGSSLEKNLPANEAYFFEAQGTKHTKIRLAGEA</sequence>
<dbReference type="STRING" id="1423724.FC32_GL000681"/>
<evidence type="ECO:0000259" key="4">
    <source>
        <dbReference type="PROSITE" id="PS50901"/>
    </source>
</evidence>
<name>A0A0R1TXY5_9LACO</name>
<feature type="domain" description="FtsK" evidence="4">
    <location>
        <begin position="95"/>
        <end position="280"/>
    </location>
</feature>
<dbReference type="GO" id="GO:0005524">
    <property type="term" value="F:ATP binding"/>
    <property type="evidence" value="ECO:0007669"/>
    <property type="project" value="UniProtKB-UniRule"/>
</dbReference>
<proteinExistence type="predicted"/>
<feature type="binding site" evidence="3">
    <location>
        <begin position="112"/>
        <end position="119"/>
    </location>
    <ligand>
        <name>ATP</name>
        <dbReference type="ChEBI" id="CHEBI:30616"/>
    </ligand>
</feature>
<evidence type="ECO:0000256" key="3">
    <source>
        <dbReference type="PROSITE-ProRule" id="PRU00289"/>
    </source>
</evidence>
<protein>
    <recommendedName>
        <fullName evidence="4">FtsK domain-containing protein</fullName>
    </recommendedName>
</protein>
<dbReference type="InterPro" id="IPR050206">
    <property type="entry name" value="FtsK/SpoIIIE/SftA"/>
</dbReference>
<dbReference type="PROSITE" id="PS50901">
    <property type="entry name" value="FTSK"/>
    <property type="match status" value="1"/>
</dbReference>
<keyword evidence="6" id="KW-1185">Reference proteome</keyword>
<keyword evidence="1 3" id="KW-0547">Nucleotide-binding</keyword>
<dbReference type="PANTHER" id="PTHR22683">
    <property type="entry name" value="SPORULATION PROTEIN RELATED"/>
    <property type="match status" value="1"/>
</dbReference>
<reference evidence="5 6" key="1">
    <citation type="journal article" date="2015" name="Genome Announc.">
        <title>Expanding the biotechnology potential of lactobacilli through comparative genomics of 213 strains and associated genera.</title>
        <authorList>
            <person name="Sun Z."/>
            <person name="Harris H.M."/>
            <person name="McCann A."/>
            <person name="Guo C."/>
            <person name="Argimon S."/>
            <person name="Zhang W."/>
            <person name="Yang X."/>
            <person name="Jeffery I.B."/>
            <person name="Cooney J.C."/>
            <person name="Kagawa T.F."/>
            <person name="Liu W."/>
            <person name="Song Y."/>
            <person name="Salvetti E."/>
            <person name="Wrobel A."/>
            <person name="Rasinkangas P."/>
            <person name="Parkhill J."/>
            <person name="Rea M.C."/>
            <person name="O'Sullivan O."/>
            <person name="Ritari J."/>
            <person name="Douillard F.P."/>
            <person name="Paul Ross R."/>
            <person name="Yang R."/>
            <person name="Briner A.E."/>
            <person name="Felis G.E."/>
            <person name="de Vos W.M."/>
            <person name="Barrangou R."/>
            <person name="Klaenhammer T.R."/>
            <person name="Caufield P.W."/>
            <person name="Cui Y."/>
            <person name="Zhang H."/>
            <person name="O'Toole P.W."/>
        </authorList>
    </citation>
    <scope>NUCLEOTIDE SEQUENCE [LARGE SCALE GENOMIC DNA]</scope>
    <source>
        <strain evidence="5 6">DSM 16634</strain>
    </source>
</reference>
<accession>A0A0R1TXY5</accession>
<dbReference type="GO" id="GO:0003677">
    <property type="term" value="F:DNA binding"/>
    <property type="evidence" value="ECO:0007669"/>
    <property type="project" value="InterPro"/>
</dbReference>
<dbReference type="Pfam" id="PF01580">
    <property type="entry name" value="FtsK_SpoIIIE"/>
    <property type="match status" value="1"/>
</dbReference>